<gene>
    <name evidence="2" type="ORF">BSAL_50265</name>
</gene>
<sequence length="338" mass="39237">ECPARLFRRDKKNVLSQYPIKTKWFPYAYSCLLASSTKARVRGDARIPLNPAWRKTKRDLTYYEATTQSIGSHDPATRRFMMPPITFVDAAVNRRRAVKILPSQLHPFLNAEVVKHFGKDNNAERGRQFERPFMYAVYARYLLARWEDSKNPSWVALDKVFHGAVDLDQVPILKEYEVNLFRGVKWDAGRRTKEDAAKHSVTYLGGNAQHDAYIWCRKKRATIHTQKGKLPTKMNIAPRHLEEFPVPLQLRHGHGRTRSQLVKQFYKKMPILISVNQRRCAVKRGLSKKIVMVNADAMSSISWLWLIASQKHKRNDSKRSRRLVKGKNDADKLQVTQS</sequence>
<dbReference type="AlphaFoldDB" id="A0A0S4IHC7"/>
<evidence type="ECO:0000313" key="2">
    <source>
        <dbReference type="EMBL" id="CUE63621.1"/>
    </source>
</evidence>
<reference evidence="3" key="1">
    <citation type="submission" date="2015-09" db="EMBL/GenBank/DDBJ databases">
        <authorList>
            <consortium name="Pathogen Informatics"/>
        </authorList>
    </citation>
    <scope>NUCLEOTIDE SEQUENCE [LARGE SCALE GENOMIC DNA]</scope>
    <source>
        <strain evidence="3">Lake Konstanz</strain>
    </source>
</reference>
<feature type="compositionally biased region" description="Basic residues" evidence="1">
    <location>
        <begin position="315"/>
        <end position="325"/>
    </location>
</feature>
<evidence type="ECO:0000313" key="3">
    <source>
        <dbReference type="Proteomes" id="UP000051952"/>
    </source>
</evidence>
<feature type="non-terminal residue" evidence="2">
    <location>
        <position position="1"/>
    </location>
</feature>
<name>A0A0S4IHC7_BODSA</name>
<keyword evidence="3" id="KW-1185">Reference proteome</keyword>
<feature type="region of interest" description="Disordered" evidence="1">
    <location>
        <begin position="315"/>
        <end position="338"/>
    </location>
</feature>
<proteinExistence type="predicted"/>
<organism evidence="2 3">
    <name type="scientific">Bodo saltans</name>
    <name type="common">Flagellated protozoan</name>
    <dbReference type="NCBI Taxonomy" id="75058"/>
    <lineage>
        <taxon>Eukaryota</taxon>
        <taxon>Discoba</taxon>
        <taxon>Euglenozoa</taxon>
        <taxon>Kinetoplastea</taxon>
        <taxon>Metakinetoplastina</taxon>
        <taxon>Eubodonida</taxon>
        <taxon>Bodonidae</taxon>
        <taxon>Bodo</taxon>
    </lineage>
</organism>
<dbReference type="EMBL" id="CYKH01000038">
    <property type="protein sequence ID" value="CUE63621.1"/>
    <property type="molecule type" value="Genomic_DNA"/>
</dbReference>
<evidence type="ECO:0000256" key="1">
    <source>
        <dbReference type="SAM" id="MobiDB-lite"/>
    </source>
</evidence>
<accession>A0A0S4IHC7</accession>
<protein>
    <submittedName>
        <fullName evidence="2">Bodo-specific multi-copy gene family, putative</fullName>
    </submittedName>
</protein>
<dbReference type="Proteomes" id="UP000051952">
    <property type="component" value="Unassembled WGS sequence"/>
</dbReference>
<dbReference type="VEuPathDB" id="TriTrypDB:BSAL_50265"/>